<dbReference type="EMBL" id="JAFNEN010001357">
    <property type="protein sequence ID" value="KAG8174021.1"/>
    <property type="molecule type" value="Genomic_DNA"/>
</dbReference>
<proteinExistence type="predicted"/>
<evidence type="ECO:0000313" key="2">
    <source>
        <dbReference type="Proteomes" id="UP000827092"/>
    </source>
</evidence>
<organism evidence="1 2">
    <name type="scientific">Oedothorax gibbosus</name>
    <dbReference type="NCBI Taxonomy" id="931172"/>
    <lineage>
        <taxon>Eukaryota</taxon>
        <taxon>Metazoa</taxon>
        <taxon>Ecdysozoa</taxon>
        <taxon>Arthropoda</taxon>
        <taxon>Chelicerata</taxon>
        <taxon>Arachnida</taxon>
        <taxon>Araneae</taxon>
        <taxon>Araneomorphae</taxon>
        <taxon>Entelegynae</taxon>
        <taxon>Araneoidea</taxon>
        <taxon>Linyphiidae</taxon>
        <taxon>Erigoninae</taxon>
        <taxon>Oedothorax</taxon>
    </lineage>
</organism>
<evidence type="ECO:0000313" key="1">
    <source>
        <dbReference type="EMBL" id="KAG8174021.1"/>
    </source>
</evidence>
<dbReference type="SUPFAM" id="SSF49854">
    <property type="entry name" value="Spermadhesin, CUB domain"/>
    <property type="match status" value="1"/>
</dbReference>
<dbReference type="InterPro" id="IPR035914">
    <property type="entry name" value="Sperma_CUB_dom_sf"/>
</dbReference>
<keyword evidence="2" id="KW-1185">Reference proteome</keyword>
<dbReference type="AlphaFoldDB" id="A0AAV6TQM2"/>
<reference evidence="1 2" key="1">
    <citation type="journal article" date="2022" name="Nat. Ecol. Evol.">
        <title>A masculinizing supergene underlies an exaggerated male reproductive morph in a spider.</title>
        <authorList>
            <person name="Hendrickx F."/>
            <person name="De Corte Z."/>
            <person name="Sonet G."/>
            <person name="Van Belleghem S.M."/>
            <person name="Kostlbacher S."/>
            <person name="Vangestel C."/>
        </authorList>
    </citation>
    <scope>NUCLEOTIDE SEQUENCE [LARGE SCALE GENOMIC DNA]</scope>
    <source>
        <strain evidence="1">W744_W776</strain>
    </source>
</reference>
<name>A0AAV6TQM2_9ARAC</name>
<protein>
    <recommendedName>
        <fullName evidence="3">CUB domain-containing protein</fullName>
    </recommendedName>
</protein>
<accession>A0AAV6TQM2</accession>
<feature type="non-terminal residue" evidence="1">
    <location>
        <position position="1"/>
    </location>
</feature>
<evidence type="ECO:0008006" key="3">
    <source>
        <dbReference type="Google" id="ProtNLM"/>
    </source>
</evidence>
<sequence>YLERECGNGSVVLPLSGSMGPESAVLVHATQSPSYSLALSCHVTVSAPKGHRVTLSVRLVDFRARWDGACEDYVTIRRINYCHKLYREDEDQHYDSDVDSIEFFYRTSGNNVTLSGFQGLQFTLTALRQVRRRRTRASRAPTVTWCWSGLKCDGHNNCGDSSDEDRYGDAQCGGGGGDRGPDILIVLGLL</sequence>
<dbReference type="Proteomes" id="UP000827092">
    <property type="component" value="Unassembled WGS sequence"/>
</dbReference>
<gene>
    <name evidence="1" type="ORF">JTE90_027107</name>
</gene>
<comment type="caution">
    <text evidence="1">The sequence shown here is derived from an EMBL/GenBank/DDBJ whole genome shotgun (WGS) entry which is preliminary data.</text>
</comment>